<sequence length="635" mass="71061">MHDVEWSPAELRELEDLRQRESLLPPDAPRALLSIRLSVLTEETTSPVRQELDLRRFAVNRGCRVVGVARDLNVSATKVPPWKRPELGDWINNRAPEFDQILFWKLDRFVRRISDLHLMIEWCREYDKVLAADKDPIDLDSAYGEMMVTMIAGMARIEAANTGVRLESLWKYARTTDRWVIGKPTYGYTTEDGPDGRRLVVHPFRKRVLRWIYAMLMRGRSMYKITQIVNRAGVPAPNGGRWYARNLTAILTNPALKGVRVIRPPKAKSKDISRIAYGTDGQPIRLAPPIFTDEEFDAVQDRLKQNAKHGRNSPKGKKLSLFLGVIKCGTCDANMYKHISTKKRSDGTVKLYPKLRCSSYTREPCGAPVFDPDEMYGVLADTVLDQLGDFEVIHREYARGAENLARVTELQASIKHYMDGLAPGGVFAVGGFIQEQAKEALQKLGAELKRIDPESTKDRWTYQSMGVTYRQHWAKLGTDQMEKDLLRAGITFVVHQKYCDLLIPDDVKSRLVVKDDYFKKSCNTRSSAALSTAGLAAALCHGYELSLTSPTHLIDEHLQAVLQICAMRSAAALRRQPWSNSGCAAPPSGAAVHDHQCSPGSPVWLTGDRRLCCPPLHAPDAILASPSAGGGEEAT</sequence>
<evidence type="ECO:0000313" key="4">
    <source>
        <dbReference type="EMBL" id="TLQ42541.1"/>
    </source>
</evidence>
<name>A0A5R9DXZ0_9ACTN</name>
<dbReference type="PANTHER" id="PTHR30461">
    <property type="entry name" value="DNA-INVERTASE FROM LAMBDOID PROPHAGE"/>
    <property type="match status" value="1"/>
</dbReference>
<dbReference type="GO" id="GO:0000150">
    <property type="term" value="F:DNA strand exchange activity"/>
    <property type="evidence" value="ECO:0007669"/>
    <property type="project" value="InterPro"/>
</dbReference>
<dbReference type="GO" id="GO:0003677">
    <property type="term" value="F:DNA binding"/>
    <property type="evidence" value="ECO:0007669"/>
    <property type="project" value="UniProtKB-KW"/>
</dbReference>
<protein>
    <submittedName>
        <fullName evidence="4">Recombinase family protein</fullName>
    </submittedName>
</protein>
<proteinExistence type="predicted"/>
<dbReference type="Pfam" id="PF07508">
    <property type="entry name" value="Recombinase"/>
    <property type="match status" value="1"/>
</dbReference>
<dbReference type="EMBL" id="VAWE01000001">
    <property type="protein sequence ID" value="TLQ42541.1"/>
    <property type="molecule type" value="Genomic_DNA"/>
</dbReference>
<dbReference type="InterPro" id="IPR038109">
    <property type="entry name" value="DNA_bind_recomb_sf"/>
</dbReference>
<keyword evidence="2" id="KW-0233">DNA recombination</keyword>
<feature type="domain" description="Recombinase" evidence="3">
    <location>
        <begin position="185"/>
        <end position="309"/>
    </location>
</feature>
<dbReference type="SUPFAM" id="SSF53041">
    <property type="entry name" value="Resolvase-like"/>
    <property type="match status" value="1"/>
</dbReference>
<dbReference type="InterPro" id="IPR036162">
    <property type="entry name" value="Resolvase-like_N_sf"/>
</dbReference>
<dbReference type="CDD" id="cd00338">
    <property type="entry name" value="Ser_Recombinase"/>
    <property type="match status" value="1"/>
</dbReference>
<dbReference type="InterPro" id="IPR011109">
    <property type="entry name" value="DNA_bind_recombinase_dom"/>
</dbReference>
<accession>A0A5R9DXZ0</accession>
<dbReference type="InterPro" id="IPR006119">
    <property type="entry name" value="Resolv_N"/>
</dbReference>
<dbReference type="Pfam" id="PF00239">
    <property type="entry name" value="Resolvase"/>
    <property type="match status" value="1"/>
</dbReference>
<dbReference type="InterPro" id="IPR050639">
    <property type="entry name" value="SSR_resolvase"/>
</dbReference>
<organism evidence="4 5">
    <name type="scientific">Streptomyces marianii</name>
    <dbReference type="NCBI Taxonomy" id="1817406"/>
    <lineage>
        <taxon>Bacteria</taxon>
        <taxon>Bacillati</taxon>
        <taxon>Actinomycetota</taxon>
        <taxon>Actinomycetes</taxon>
        <taxon>Kitasatosporales</taxon>
        <taxon>Streptomycetaceae</taxon>
        <taxon>Streptomyces</taxon>
    </lineage>
</organism>
<dbReference type="OrthoDB" id="4367319at2"/>
<dbReference type="RefSeq" id="WP_138051952.1">
    <property type="nucleotide sequence ID" value="NZ_VAWE01000001.1"/>
</dbReference>
<evidence type="ECO:0000256" key="1">
    <source>
        <dbReference type="ARBA" id="ARBA00023125"/>
    </source>
</evidence>
<dbReference type="Gene3D" id="3.90.1750.20">
    <property type="entry name" value="Putative Large Serine Recombinase, Chain B, Domain 2"/>
    <property type="match status" value="1"/>
</dbReference>
<comment type="caution">
    <text evidence="4">The sequence shown here is derived from an EMBL/GenBank/DDBJ whole genome shotgun (WGS) entry which is preliminary data.</text>
</comment>
<reference evidence="4 5" key="1">
    <citation type="submission" date="2019-05" db="EMBL/GenBank/DDBJ databases">
        <title>Streptomyces marianii sp. nov., a novel marine actinomycete from southern coast of India.</title>
        <authorList>
            <person name="Iniyan A.M."/>
            <person name="Wink J."/>
            <person name="Ramprasad E."/>
            <person name="Ramana C.V."/>
            <person name="Bunk B."/>
            <person name="Sproer C."/>
            <person name="Joseph F.-J.R.S."/>
            <person name="Vincent S.G.P."/>
        </authorList>
    </citation>
    <scope>NUCLEOTIDE SEQUENCE [LARGE SCALE GENOMIC DNA]</scope>
    <source>
        <strain evidence="4 5">ICN19</strain>
    </source>
</reference>
<dbReference type="Proteomes" id="UP000305921">
    <property type="component" value="Unassembled WGS sequence"/>
</dbReference>
<dbReference type="SMART" id="SM00857">
    <property type="entry name" value="Resolvase"/>
    <property type="match status" value="1"/>
</dbReference>
<dbReference type="AlphaFoldDB" id="A0A5R9DXZ0"/>
<keyword evidence="5" id="KW-1185">Reference proteome</keyword>
<keyword evidence="1" id="KW-0238">DNA-binding</keyword>
<dbReference type="Gene3D" id="3.40.50.1390">
    <property type="entry name" value="Resolvase, N-terminal catalytic domain"/>
    <property type="match status" value="1"/>
</dbReference>
<dbReference type="PANTHER" id="PTHR30461:SF2">
    <property type="entry name" value="SERINE RECOMBINASE PINE-RELATED"/>
    <property type="match status" value="1"/>
</dbReference>
<dbReference type="PROSITE" id="PS51737">
    <property type="entry name" value="RECOMBINASE_DNA_BIND"/>
    <property type="match status" value="1"/>
</dbReference>
<evidence type="ECO:0000313" key="5">
    <source>
        <dbReference type="Proteomes" id="UP000305921"/>
    </source>
</evidence>
<evidence type="ECO:0000259" key="3">
    <source>
        <dbReference type="PROSITE" id="PS51737"/>
    </source>
</evidence>
<gene>
    <name evidence="4" type="ORF">FEF34_04440</name>
</gene>
<evidence type="ECO:0000256" key="2">
    <source>
        <dbReference type="ARBA" id="ARBA00023172"/>
    </source>
</evidence>